<evidence type="ECO:0000313" key="3">
    <source>
        <dbReference type="Proteomes" id="UP000284002"/>
    </source>
</evidence>
<protein>
    <submittedName>
        <fullName evidence="2">Peroxiredoxin</fullName>
    </submittedName>
</protein>
<dbReference type="PANTHER" id="PTHR33797">
    <property type="entry name" value="ORGANIC HYDROPEROXIDE RESISTANCE PROTEIN-LIKE"/>
    <property type="match status" value="1"/>
</dbReference>
<dbReference type="InterPro" id="IPR036102">
    <property type="entry name" value="OsmC/Ohrsf"/>
</dbReference>
<dbReference type="InterPro" id="IPR019953">
    <property type="entry name" value="OHR"/>
</dbReference>
<dbReference type="NCBIfam" id="TIGR03561">
    <property type="entry name" value="organ_hyd_perox"/>
    <property type="match status" value="1"/>
</dbReference>
<proteinExistence type="inferred from homology"/>
<dbReference type="GO" id="GO:0006979">
    <property type="term" value="P:response to oxidative stress"/>
    <property type="evidence" value="ECO:0007669"/>
    <property type="project" value="InterPro"/>
</dbReference>
<dbReference type="PANTHER" id="PTHR33797:SF2">
    <property type="entry name" value="ORGANIC HYDROPEROXIDE RESISTANCE PROTEIN-LIKE"/>
    <property type="match status" value="1"/>
</dbReference>
<evidence type="ECO:0000256" key="1">
    <source>
        <dbReference type="ARBA" id="ARBA00007378"/>
    </source>
</evidence>
<gene>
    <name evidence="2" type="ORF">BK662_17630</name>
</gene>
<dbReference type="Gene3D" id="3.30.300.20">
    <property type="match status" value="1"/>
</dbReference>
<dbReference type="Proteomes" id="UP000284002">
    <property type="component" value="Unassembled WGS sequence"/>
</dbReference>
<organism evidence="2 3">
    <name type="scientific">Pseudomonas frederiksbergensis</name>
    <dbReference type="NCBI Taxonomy" id="104087"/>
    <lineage>
        <taxon>Bacteria</taxon>
        <taxon>Pseudomonadati</taxon>
        <taxon>Pseudomonadota</taxon>
        <taxon>Gammaproteobacteria</taxon>
        <taxon>Pseudomonadales</taxon>
        <taxon>Pseudomonadaceae</taxon>
        <taxon>Pseudomonas</taxon>
    </lineage>
</organism>
<name>A0A423HML3_9PSED</name>
<dbReference type="AlphaFoldDB" id="A0A423HML3"/>
<accession>A0A423HML3</accession>
<dbReference type="Pfam" id="PF02566">
    <property type="entry name" value="OsmC"/>
    <property type="match status" value="1"/>
</dbReference>
<dbReference type="RefSeq" id="WP_123359256.1">
    <property type="nucleotide sequence ID" value="NZ_MOBM01000024.1"/>
</dbReference>
<dbReference type="EMBL" id="MOBM01000024">
    <property type="protein sequence ID" value="RON14403.1"/>
    <property type="molecule type" value="Genomic_DNA"/>
</dbReference>
<reference evidence="2 3" key="1">
    <citation type="submission" date="2016-10" db="EMBL/GenBank/DDBJ databases">
        <title>Comparative genome analysis of multiple Pseudomonas spp. focuses on biocontrol and plant growth promoting traits.</title>
        <authorList>
            <person name="Tao X.-Y."/>
            <person name="Taylor C.G."/>
        </authorList>
    </citation>
    <scope>NUCLEOTIDE SEQUENCE [LARGE SCALE GENOMIC DNA]</scope>
    <source>
        <strain evidence="2 3">36C6</strain>
    </source>
</reference>
<dbReference type="SUPFAM" id="SSF82784">
    <property type="entry name" value="OsmC-like"/>
    <property type="match status" value="1"/>
</dbReference>
<comment type="caution">
    <text evidence="2">The sequence shown here is derived from an EMBL/GenBank/DDBJ whole genome shotgun (WGS) entry which is preliminary data.</text>
</comment>
<comment type="similarity">
    <text evidence="1">Belongs to the OsmC/Ohr family.</text>
</comment>
<dbReference type="Gene3D" id="2.20.25.10">
    <property type="match status" value="1"/>
</dbReference>
<evidence type="ECO:0000313" key="2">
    <source>
        <dbReference type="EMBL" id="RON14403.1"/>
    </source>
</evidence>
<dbReference type="InterPro" id="IPR015946">
    <property type="entry name" value="KH_dom-like_a/b"/>
</dbReference>
<sequence length="138" mass="14748">MINIEKTLYTGHTYTTGGREGTGRSHDGRLDLKLSPPGAPGIGTNPEQLFAVCWSACFLGSLRHACNARRIAFPVMAGVDAQVDLIHGEQGFTLQARLVVSLPDIESDTALQLIKAANQNCPYSKATRANIPVSITLA</sequence>
<dbReference type="InterPro" id="IPR003718">
    <property type="entry name" value="OsmC/Ohr_fam"/>
</dbReference>